<dbReference type="GO" id="GO:0043856">
    <property type="term" value="F:anti-sigma factor antagonist activity"/>
    <property type="evidence" value="ECO:0007669"/>
    <property type="project" value="InterPro"/>
</dbReference>
<protein>
    <recommendedName>
        <fullName evidence="2">Anti-sigma factor antagonist</fullName>
    </recommendedName>
</protein>
<dbReference type="InterPro" id="IPR002645">
    <property type="entry name" value="STAS_dom"/>
</dbReference>
<sequence length="135" mass="15253">MVVYDDAVIRLEERIMLEDDLTVTTRDQDGVAIIDLVGDVTTFAEDKINNAYREVTNTGARFVLLNFRQNDYINSAGIAILIGIVTEVNRNNQKLAVSGLSQHFQKIFRMVGLAQYADIYQTEEEALSGFDRFRG</sequence>
<dbReference type="InterPro" id="IPR003658">
    <property type="entry name" value="Anti-sigma_ant"/>
</dbReference>
<proteinExistence type="inferred from homology"/>
<dbReference type="PROSITE" id="PS50801">
    <property type="entry name" value="STAS"/>
    <property type="match status" value="1"/>
</dbReference>
<evidence type="ECO:0000313" key="5">
    <source>
        <dbReference type="Proteomes" id="UP000054010"/>
    </source>
</evidence>
<name>E1ID94_9CHLR</name>
<feature type="domain" description="STAS" evidence="3">
    <location>
        <begin position="21"/>
        <end position="130"/>
    </location>
</feature>
<dbReference type="EMBL" id="ADVR01000040">
    <property type="protein sequence ID" value="EFO80771.1"/>
    <property type="molecule type" value="Genomic_DNA"/>
</dbReference>
<evidence type="ECO:0000313" key="4">
    <source>
        <dbReference type="EMBL" id="EFO80771.1"/>
    </source>
</evidence>
<dbReference type="Proteomes" id="UP000054010">
    <property type="component" value="Unassembled WGS sequence"/>
</dbReference>
<comment type="similarity">
    <text evidence="1 2">Belongs to the anti-sigma-factor antagonist family.</text>
</comment>
<accession>E1ID94</accession>
<organism evidence="4 5">
    <name type="scientific">Oscillochloris trichoides DG-6</name>
    <dbReference type="NCBI Taxonomy" id="765420"/>
    <lineage>
        <taxon>Bacteria</taxon>
        <taxon>Bacillati</taxon>
        <taxon>Chloroflexota</taxon>
        <taxon>Chloroflexia</taxon>
        <taxon>Chloroflexales</taxon>
        <taxon>Chloroflexineae</taxon>
        <taxon>Oscillochloridaceae</taxon>
        <taxon>Oscillochloris</taxon>
    </lineage>
</organism>
<dbReference type="STRING" id="765420.OSCT_1295"/>
<dbReference type="SUPFAM" id="SSF52091">
    <property type="entry name" value="SpoIIaa-like"/>
    <property type="match status" value="1"/>
</dbReference>
<dbReference type="Gene3D" id="3.30.750.24">
    <property type="entry name" value="STAS domain"/>
    <property type="match status" value="1"/>
</dbReference>
<evidence type="ECO:0000256" key="1">
    <source>
        <dbReference type="ARBA" id="ARBA00009013"/>
    </source>
</evidence>
<dbReference type="eggNOG" id="COG1366">
    <property type="taxonomic scope" value="Bacteria"/>
</dbReference>
<evidence type="ECO:0000259" key="3">
    <source>
        <dbReference type="PROSITE" id="PS50801"/>
    </source>
</evidence>
<gene>
    <name evidence="4" type="ORF">OSCT_1295</name>
</gene>
<keyword evidence="5" id="KW-1185">Reference proteome</keyword>
<dbReference type="CDD" id="cd07043">
    <property type="entry name" value="STAS_anti-anti-sigma_factors"/>
    <property type="match status" value="1"/>
</dbReference>
<dbReference type="InterPro" id="IPR036513">
    <property type="entry name" value="STAS_dom_sf"/>
</dbReference>
<reference evidence="4 5" key="1">
    <citation type="journal article" date="2011" name="J. Bacteriol.">
        <title>Draft genome sequence of the anoxygenic filamentous phototrophic bacterium Oscillochloris trichoides subsp. DG-6.</title>
        <authorList>
            <person name="Kuznetsov B.B."/>
            <person name="Ivanovsky R.N."/>
            <person name="Keppen O.I."/>
            <person name="Sukhacheva M.V."/>
            <person name="Bumazhkin B.K."/>
            <person name="Patutina E.O."/>
            <person name="Beletsky A.V."/>
            <person name="Mardanov A.V."/>
            <person name="Baslerov R.V."/>
            <person name="Panteleeva A.N."/>
            <person name="Kolganova T.V."/>
            <person name="Ravin N.V."/>
            <person name="Skryabin K.G."/>
        </authorList>
    </citation>
    <scope>NUCLEOTIDE SEQUENCE [LARGE SCALE GENOMIC DNA]</scope>
    <source>
        <strain evidence="4 5">DG-6</strain>
    </source>
</reference>
<dbReference type="Pfam" id="PF01740">
    <property type="entry name" value="STAS"/>
    <property type="match status" value="1"/>
</dbReference>
<dbReference type="NCBIfam" id="TIGR00377">
    <property type="entry name" value="ant_ant_sig"/>
    <property type="match status" value="1"/>
</dbReference>
<dbReference type="PANTHER" id="PTHR33495">
    <property type="entry name" value="ANTI-SIGMA FACTOR ANTAGONIST TM_1081-RELATED-RELATED"/>
    <property type="match status" value="1"/>
</dbReference>
<comment type="caution">
    <text evidence="4">The sequence shown here is derived from an EMBL/GenBank/DDBJ whole genome shotgun (WGS) entry which is preliminary data.</text>
</comment>
<dbReference type="AlphaFoldDB" id="E1ID94"/>
<dbReference type="HOGENOM" id="CLU_115403_9_3_0"/>
<dbReference type="PANTHER" id="PTHR33495:SF6">
    <property type="entry name" value="ANTI-SIGMA FACTOR ANTAGONIST"/>
    <property type="match status" value="1"/>
</dbReference>
<evidence type="ECO:0000256" key="2">
    <source>
        <dbReference type="RuleBase" id="RU003749"/>
    </source>
</evidence>